<protein>
    <recommendedName>
        <fullName evidence="2">Large ribosomal subunit protein mL59 domain-containing protein</fullName>
    </recommendedName>
</protein>
<evidence type="ECO:0000313" key="4">
    <source>
        <dbReference type="Proteomes" id="UP000639403"/>
    </source>
</evidence>
<evidence type="ECO:0000259" key="2">
    <source>
        <dbReference type="Pfam" id="PF18126"/>
    </source>
</evidence>
<dbReference type="Pfam" id="PF18126">
    <property type="entry name" value="Mitoc_mL59"/>
    <property type="match status" value="1"/>
</dbReference>
<reference evidence="3" key="1">
    <citation type="submission" date="2020-11" db="EMBL/GenBank/DDBJ databases">
        <authorList>
            <person name="Koelle M."/>
            <person name="Horta M.A.C."/>
            <person name="Nowrousian M."/>
            <person name="Ohm R.A."/>
            <person name="Benz P."/>
            <person name="Pilgard A."/>
        </authorList>
    </citation>
    <scope>NUCLEOTIDE SEQUENCE</scope>
    <source>
        <strain evidence="3">FPRL280</strain>
    </source>
</reference>
<dbReference type="EMBL" id="JADOXO010000480">
    <property type="protein sequence ID" value="KAF9803778.1"/>
    <property type="molecule type" value="Genomic_DNA"/>
</dbReference>
<evidence type="ECO:0000256" key="1">
    <source>
        <dbReference type="SAM" id="MobiDB-lite"/>
    </source>
</evidence>
<dbReference type="PANTHER" id="PTHR28041:SF1">
    <property type="entry name" value="LARGE RIBOSOMAL SUBUNIT PROTEIN ML59"/>
    <property type="match status" value="1"/>
</dbReference>
<dbReference type="PANTHER" id="PTHR28041">
    <property type="entry name" value="54S RIBOSOMAL PROTEIN L25, MITOCHONDRIAL"/>
    <property type="match status" value="1"/>
</dbReference>
<dbReference type="Proteomes" id="UP000639403">
    <property type="component" value="Unassembled WGS sequence"/>
</dbReference>
<organism evidence="3 4">
    <name type="scientific">Rhodonia placenta</name>
    <dbReference type="NCBI Taxonomy" id="104341"/>
    <lineage>
        <taxon>Eukaryota</taxon>
        <taxon>Fungi</taxon>
        <taxon>Dikarya</taxon>
        <taxon>Basidiomycota</taxon>
        <taxon>Agaricomycotina</taxon>
        <taxon>Agaricomycetes</taxon>
        <taxon>Polyporales</taxon>
        <taxon>Adustoporiaceae</taxon>
        <taxon>Rhodonia</taxon>
    </lineage>
</organism>
<sequence>MAALQAVKQFRLREVASLVSTDQKLALSRPKVLNPFLPHKNPDTQRWAPPKYSLRRQAELIKLARASNTLHLLPPGPKLGPSALQSLTAGSSGVSSSSAPGTEEAWTQEVEWEGEIKEKAVPGADVGNRLYAAKRRMFKGHKWERTKEKREETRKMLMKGMKQRIERFKTTYRRKAPSPISVPRTTSYTKLPF</sequence>
<evidence type="ECO:0000313" key="3">
    <source>
        <dbReference type="EMBL" id="KAF9803778.1"/>
    </source>
</evidence>
<feature type="region of interest" description="Disordered" evidence="1">
    <location>
        <begin position="74"/>
        <end position="107"/>
    </location>
</feature>
<gene>
    <name evidence="3" type="ORF">IEO21_09576</name>
</gene>
<proteinExistence type="predicted"/>
<dbReference type="InterPro" id="IPR040922">
    <property type="entry name" value="Ribosomal_mL59_dom"/>
</dbReference>
<reference evidence="3" key="2">
    <citation type="journal article" name="Front. Microbiol.">
        <title>Degradative Capacity of Two Strains of Rhodonia placenta: From Phenotype to Genotype.</title>
        <authorList>
            <person name="Kolle M."/>
            <person name="Horta M.A.C."/>
            <person name="Nowrousian M."/>
            <person name="Ohm R.A."/>
            <person name="Benz J.P."/>
            <person name="Pilgard A."/>
        </authorList>
    </citation>
    <scope>NUCLEOTIDE SEQUENCE</scope>
    <source>
        <strain evidence="3">FPRL280</strain>
    </source>
</reference>
<dbReference type="InterPro" id="IPR037507">
    <property type="entry name" value="Ribosomal_mL59"/>
</dbReference>
<accession>A0A8H7NU67</accession>
<feature type="domain" description="Large ribosomal subunit protein mL59" evidence="2">
    <location>
        <begin position="5"/>
        <end position="169"/>
    </location>
</feature>
<name>A0A8H7NU67_9APHY</name>
<dbReference type="AlphaFoldDB" id="A0A8H7NU67"/>
<feature type="compositionally biased region" description="Polar residues" evidence="1">
    <location>
        <begin position="183"/>
        <end position="193"/>
    </location>
</feature>
<dbReference type="GO" id="GO:0005762">
    <property type="term" value="C:mitochondrial large ribosomal subunit"/>
    <property type="evidence" value="ECO:0007669"/>
    <property type="project" value="InterPro"/>
</dbReference>
<dbReference type="GO" id="GO:0003735">
    <property type="term" value="F:structural constituent of ribosome"/>
    <property type="evidence" value="ECO:0007669"/>
    <property type="project" value="InterPro"/>
</dbReference>
<comment type="caution">
    <text evidence="3">The sequence shown here is derived from an EMBL/GenBank/DDBJ whole genome shotgun (WGS) entry which is preliminary data.</text>
</comment>
<feature type="region of interest" description="Disordered" evidence="1">
    <location>
        <begin position="172"/>
        <end position="193"/>
    </location>
</feature>